<dbReference type="InterPro" id="IPR006158">
    <property type="entry name" value="Cobalamin-bd"/>
</dbReference>
<keyword evidence="4" id="KW-0408">Iron</keyword>
<dbReference type="SUPFAM" id="SSF102114">
    <property type="entry name" value="Radical SAM enzymes"/>
    <property type="match status" value="1"/>
</dbReference>
<dbReference type="SFLD" id="SFLDS00029">
    <property type="entry name" value="Radical_SAM"/>
    <property type="match status" value="1"/>
</dbReference>
<dbReference type="CDD" id="cd02068">
    <property type="entry name" value="radical_SAM_B12_BD"/>
    <property type="match status" value="1"/>
</dbReference>
<evidence type="ECO:0000256" key="4">
    <source>
        <dbReference type="ARBA" id="ARBA00023004"/>
    </source>
</evidence>
<dbReference type="InterPro" id="IPR023404">
    <property type="entry name" value="rSAM_horseshoe"/>
</dbReference>
<dbReference type="AlphaFoldDB" id="A0A846QVA2"/>
<dbReference type="InterPro" id="IPR058240">
    <property type="entry name" value="rSAM_sf"/>
</dbReference>
<evidence type="ECO:0000313" key="8">
    <source>
        <dbReference type="EMBL" id="NJB69044.1"/>
    </source>
</evidence>
<dbReference type="Gene3D" id="3.40.50.280">
    <property type="entry name" value="Cobalamin-binding domain"/>
    <property type="match status" value="1"/>
</dbReference>
<evidence type="ECO:0000313" key="9">
    <source>
        <dbReference type="Proteomes" id="UP000580856"/>
    </source>
</evidence>
<dbReference type="GO" id="GO:0003824">
    <property type="term" value="F:catalytic activity"/>
    <property type="evidence" value="ECO:0007669"/>
    <property type="project" value="InterPro"/>
</dbReference>
<sequence length="587" mass="66105">MSEKPKILLVYPYWLEDRTHTEDVVCVPIGLYWIAALLKENGFDVELRNWSDRKDDPESIRAELAAIAPDIVGLSIMQANRFGGLEIAEIARQVNPQVVNVFGGVGATTLWEFLLSTYAQVDCCIVGEGEYTMLELAQTVESGRRDFAAIAGLALRGVDGTPTRTSERERIRDLNTLPIPAKHFTYQHVSLTRGCPGHCTFCGSPSMWGPKVRFRSPEHFVDELEMLHERGVDFLYVSDDTFTFDRTRVLAVCAEIMRRGLRIEWAAISRVDRVDAEVLAAMRRAGCIQISYGVESGSQTIRDALNKNIRAEDVRRAFALTTSYGILARAYFIYGCPGETDATIDDTLALIRDIRPLIVHFFILSIFPGTALYERYKARTGATDAIWADEIEDIKHFETDDALDLDTVERFGTRLRETYYAWLPEFVDSIELVDDPEFAPMHADFLARLGMTFNHGDYASNLSVLDSPEIAERLYRRALSYHPDATASLDLGMIHQKRREYPESIRVLARGLMANPGHERLSMALAVSLMNCGDFEKALGLLAPMDDNPQALHYAAICHQHLGQHLEAETKRFRLAKIMEKAEQPAS</sequence>
<gene>
    <name evidence="8" type="ORF">GGQ74_002738</name>
</gene>
<evidence type="ECO:0000256" key="3">
    <source>
        <dbReference type="ARBA" id="ARBA00022723"/>
    </source>
</evidence>
<dbReference type="InterPro" id="IPR011990">
    <property type="entry name" value="TPR-like_helical_dom_sf"/>
</dbReference>
<feature type="domain" description="B12-binding" evidence="6">
    <location>
        <begin position="4"/>
        <end position="147"/>
    </location>
</feature>
<evidence type="ECO:0000256" key="5">
    <source>
        <dbReference type="ARBA" id="ARBA00023014"/>
    </source>
</evidence>
<reference evidence="8 9" key="1">
    <citation type="submission" date="2020-03" db="EMBL/GenBank/DDBJ databases">
        <title>Genomic Encyclopedia of Type Strains, Phase IV (KMG-IV): sequencing the most valuable type-strain genomes for metagenomic binning, comparative biology and taxonomic classification.</title>
        <authorList>
            <person name="Goeker M."/>
        </authorList>
    </citation>
    <scope>NUCLEOTIDE SEQUENCE [LARGE SCALE GENOMIC DNA]</scope>
    <source>
        <strain evidence="8 9">DSM 24233</strain>
    </source>
</reference>
<dbReference type="EMBL" id="JAATJA010000003">
    <property type="protein sequence ID" value="NJB69044.1"/>
    <property type="molecule type" value="Genomic_DNA"/>
</dbReference>
<dbReference type="GO" id="GO:0031419">
    <property type="term" value="F:cobalamin binding"/>
    <property type="evidence" value="ECO:0007669"/>
    <property type="project" value="InterPro"/>
</dbReference>
<feature type="domain" description="Radical SAM core" evidence="7">
    <location>
        <begin position="181"/>
        <end position="414"/>
    </location>
</feature>
<dbReference type="InterPro" id="IPR007197">
    <property type="entry name" value="rSAM"/>
</dbReference>
<accession>A0A846QVA2</accession>
<dbReference type="Gene3D" id="3.80.30.20">
    <property type="entry name" value="tm_1862 like domain"/>
    <property type="match status" value="1"/>
</dbReference>
<dbReference type="InterPro" id="IPR036724">
    <property type="entry name" value="Cobalamin-bd_sf"/>
</dbReference>
<organism evidence="8 9">
    <name type="scientific">Desulfobaculum xiamenense</name>
    <dbReference type="NCBI Taxonomy" id="995050"/>
    <lineage>
        <taxon>Bacteria</taxon>
        <taxon>Pseudomonadati</taxon>
        <taxon>Thermodesulfobacteriota</taxon>
        <taxon>Desulfovibrionia</taxon>
        <taxon>Desulfovibrionales</taxon>
        <taxon>Desulfovibrionaceae</taxon>
        <taxon>Desulfobaculum</taxon>
    </lineage>
</organism>
<keyword evidence="2" id="KW-0949">S-adenosyl-L-methionine</keyword>
<evidence type="ECO:0000256" key="2">
    <source>
        <dbReference type="ARBA" id="ARBA00022691"/>
    </source>
</evidence>
<evidence type="ECO:0000256" key="1">
    <source>
        <dbReference type="ARBA" id="ARBA00001966"/>
    </source>
</evidence>
<keyword evidence="9" id="KW-1185">Reference proteome</keyword>
<proteinExistence type="predicted"/>
<dbReference type="SMART" id="SM00729">
    <property type="entry name" value="Elp3"/>
    <property type="match status" value="1"/>
</dbReference>
<dbReference type="PROSITE" id="PS51918">
    <property type="entry name" value="RADICAL_SAM"/>
    <property type="match status" value="1"/>
</dbReference>
<keyword evidence="3" id="KW-0479">Metal-binding</keyword>
<dbReference type="PANTHER" id="PTHR43409">
    <property type="entry name" value="ANAEROBIC MAGNESIUM-PROTOPORPHYRIN IX MONOMETHYL ESTER CYCLASE-RELATED"/>
    <property type="match status" value="1"/>
</dbReference>
<dbReference type="GO" id="GO:0051539">
    <property type="term" value="F:4 iron, 4 sulfur cluster binding"/>
    <property type="evidence" value="ECO:0007669"/>
    <property type="project" value="UniProtKB-KW"/>
</dbReference>
<protein>
    <submittedName>
        <fullName evidence="8">Radical SAM superfamily enzyme YgiQ (UPF0313 family)</fullName>
    </submittedName>
</protein>
<dbReference type="GO" id="GO:0005829">
    <property type="term" value="C:cytosol"/>
    <property type="evidence" value="ECO:0007669"/>
    <property type="project" value="TreeGrafter"/>
</dbReference>
<dbReference type="Pfam" id="PF02310">
    <property type="entry name" value="B12-binding"/>
    <property type="match status" value="1"/>
</dbReference>
<evidence type="ECO:0000259" key="6">
    <source>
        <dbReference type="PROSITE" id="PS51332"/>
    </source>
</evidence>
<dbReference type="Pfam" id="PF04055">
    <property type="entry name" value="Radical_SAM"/>
    <property type="match status" value="1"/>
</dbReference>
<dbReference type="InterPro" id="IPR051198">
    <property type="entry name" value="BchE-like"/>
</dbReference>
<comment type="cofactor">
    <cofactor evidence="1">
        <name>[4Fe-4S] cluster</name>
        <dbReference type="ChEBI" id="CHEBI:49883"/>
    </cofactor>
</comment>
<dbReference type="Proteomes" id="UP000580856">
    <property type="component" value="Unassembled WGS sequence"/>
</dbReference>
<dbReference type="PANTHER" id="PTHR43409:SF16">
    <property type="entry name" value="SLR0320 PROTEIN"/>
    <property type="match status" value="1"/>
</dbReference>
<dbReference type="SUPFAM" id="SSF48452">
    <property type="entry name" value="TPR-like"/>
    <property type="match status" value="1"/>
</dbReference>
<dbReference type="SFLD" id="SFLDG01082">
    <property type="entry name" value="B12-binding_domain_containing"/>
    <property type="match status" value="1"/>
</dbReference>
<dbReference type="SFLD" id="SFLDG01123">
    <property type="entry name" value="methyltransferase_(Class_B)"/>
    <property type="match status" value="1"/>
</dbReference>
<dbReference type="PROSITE" id="PS51332">
    <property type="entry name" value="B12_BINDING"/>
    <property type="match status" value="1"/>
</dbReference>
<dbReference type="GO" id="GO:0046872">
    <property type="term" value="F:metal ion binding"/>
    <property type="evidence" value="ECO:0007669"/>
    <property type="project" value="UniProtKB-KW"/>
</dbReference>
<dbReference type="SUPFAM" id="SSF52242">
    <property type="entry name" value="Cobalamin (vitamin B12)-binding domain"/>
    <property type="match status" value="1"/>
</dbReference>
<dbReference type="InterPro" id="IPR006638">
    <property type="entry name" value="Elp3/MiaA/NifB-like_rSAM"/>
</dbReference>
<dbReference type="InterPro" id="IPR034466">
    <property type="entry name" value="Methyltransferase_Class_B"/>
</dbReference>
<comment type="caution">
    <text evidence="8">The sequence shown here is derived from an EMBL/GenBank/DDBJ whole genome shotgun (WGS) entry which is preliminary data.</text>
</comment>
<evidence type="ECO:0000259" key="7">
    <source>
        <dbReference type="PROSITE" id="PS51918"/>
    </source>
</evidence>
<dbReference type="CDD" id="cd01335">
    <property type="entry name" value="Radical_SAM"/>
    <property type="match status" value="1"/>
</dbReference>
<dbReference type="RefSeq" id="WP_167942133.1">
    <property type="nucleotide sequence ID" value="NZ_JAATJA010000003.1"/>
</dbReference>
<name>A0A846QVA2_9BACT</name>
<keyword evidence="5" id="KW-0411">Iron-sulfur</keyword>
<dbReference type="Gene3D" id="1.25.40.10">
    <property type="entry name" value="Tetratricopeptide repeat domain"/>
    <property type="match status" value="1"/>
</dbReference>